<protein>
    <submittedName>
        <fullName evidence="2">Uncharacterized protein</fullName>
    </submittedName>
</protein>
<sequence length="85" mass="8837">MPRVARPLLMIETMHRAITSTTESAIAGIGADASANAAKGRNSEHGGHATAGGAYTLASGQRSNRNANDETAAILSDRWREGFGI</sequence>
<proteinExistence type="predicted"/>
<evidence type="ECO:0000313" key="3">
    <source>
        <dbReference type="Proteomes" id="UP000382040"/>
    </source>
</evidence>
<dbReference type="Proteomes" id="UP000382040">
    <property type="component" value="Unassembled WGS sequence"/>
</dbReference>
<evidence type="ECO:0000313" key="2">
    <source>
        <dbReference type="EMBL" id="VVE90284.1"/>
    </source>
</evidence>
<organism evidence="2 3">
    <name type="scientific">Pandoraea bronchicola</name>
    <dbReference type="NCBI Taxonomy" id="2508287"/>
    <lineage>
        <taxon>Bacteria</taxon>
        <taxon>Pseudomonadati</taxon>
        <taxon>Pseudomonadota</taxon>
        <taxon>Betaproteobacteria</taxon>
        <taxon>Burkholderiales</taxon>
        <taxon>Burkholderiaceae</taxon>
        <taxon>Pandoraea</taxon>
    </lineage>
</organism>
<feature type="region of interest" description="Disordered" evidence="1">
    <location>
        <begin position="37"/>
        <end position="68"/>
    </location>
</feature>
<accession>A0A5E5BXD4</accession>
<reference evidence="2 3" key="1">
    <citation type="submission" date="2019-08" db="EMBL/GenBank/DDBJ databases">
        <authorList>
            <person name="Peeters C."/>
        </authorList>
    </citation>
    <scope>NUCLEOTIDE SEQUENCE [LARGE SCALE GENOMIC DNA]</scope>
    <source>
        <strain evidence="2 3">LMG 20603</strain>
    </source>
</reference>
<dbReference type="AlphaFoldDB" id="A0A5E5BXD4"/>
<keyword evidence="3" id="KW-1185">Reference proteome</keyword>
<gene>
    <name evidence="2" type="ORF">PBR20603_04266</name>
</gene>
<dbReference type="EMBL" id="CABPST010000014">
    <property type="protein sequence ID" value="VVE90284.1"/>
    <property type="molecule type" value="Genomic_DNA"/>
</dbReference>
<evidence type="ECO:0000256" key="1">
    <source>
        <dbReference type="SAM" id="MobiDB-lite"/>
    </source>
</evidence>
<name>A0A5E5BXD4_9BURK</name>